<organism evidence="4 5">
    <name type="scientific">Lactonifactor longoviformis DSM 17459</name>
    <dbReference type="NCBI Taxonomy" id="1122155"/>
    <lineage>
        <taxon>Bacteria</taxon>
        <taxon>Bacillati</taxon>
        <taxon>Bacillota</taxon>
        <taxon>Clostridia</taxon>
        <taxon>Eubacteriales</taxon>
        <taxon>Clostridiaceae</taxon>
        <taxon>Lactonifactor</taxon>
    </lineage>
</organism>
<proteinExistence type="predicted"/>
<evidence type="ECO:0000259" key="3">
    <source>
        <dbReference type="Pfam" id="PF17147"/>
    </source>
</evidence>
<dbReference type="EMBL" id="FQVI01000023">
    <property type="protein sequence ID" value="SHF36046.1"/>
    <property type="molecule type" value="Genomic_DNA"/>
</dbReference>
<dbReference type="PANTHER" id="PTHR43088">
    <property type="entry name" value="SUBUNIT OF PYRUVATE:FLAVODOXIN OXIDOREDUCTASE-RELATED"/>
    <property type="match status" value="1"/>
</dbReference>
<dbReference type="CDD" id="cd07034">
    <property type="entry name" value="TPP_PYR_PFOR_IOR-alpha_like"/>
    <property type="match status" value="1"/>
</dbReference>
<feature type="domain" description="Pyruvate flavodoxin/ferredoxin oxidoreductase pyrimidine binding" evidence="2">
    <location>
        <begin position="14"/>
        <end position="190"/>
    </location>
</feature>
<gene>
    <name evidence="4" type="ORF">SAMN02745158_03426</name>
</gene>
<dbReference type="Proteomes" id="UP000184245">
    <property type="component" value="Unassembled WGS sequence"/>
</dbReference>
<dbReference type="InterPro" id="IPR002880">
    <property type="entry name" value="Pyrv_Fd/Flavodoxin_OxRdtase_N"/>
</dbReference>
<dbReference type="AlphaFoldDB" id="A0A1M5B0U3"/>
<dbReference type="Gene3D" id="3.40.50.920">
    <property type="match status" value="1"/>
</dbReference>
<dbReference type="Pfam" id="PF01855">
    <property type="entry name" value="POR_N"/>
    <property type="match status" value="1"/>
</dbReference>
<dbReference type="InterPro" id="IPR029061">
    <property type="entry name" value="THDP-binding"/>
</dbReference>
<dbReference type="STRING" id="1122155.SAMN02745158_03426"/>
<protein>
    <submittedName>
        <fullName evidence="4">2-oxoglutarate ferredoxin oxidoreductase subunit alpha</fullName>
    </submittedName>
</protein>
<dbReference type="SUPFAM" id="SSF52518">
    <property type="entry name" value="Thiamin diphosphate-binding fold (THDP-binding)"/>
    <property type="match status" value="1"/>
</dbReference>
<evidence type="ECO:0000256" key="1">
    <source>
        <dbReference type="ARBA" id="ARBA00023002"/>
    </source>
</evidence>
<dbReference type="Pfam" id="PF17147">
    <property type="entry name" value="PFOR_II"/>
    <property type="match status" value="1"/>
</dbReference>
<sequence length="352" mass="38849">MAKELMKGNVAAAEAAIRAGMDFFAGYPITPSTEVLEHLALRMPQENREMIQGENEIASMNMVIGAAACGARAMTASSGPGISLKAEAFSYAARSELPYVCLNVQRWGVGLGRLDSGQSDYMRETKGGGHGDYHHIVYSPSTIQELVDDIYEAWDVSEKYRCGVVVLSEGFLGQMMESVEIPPYKKREKPLGWGIDGSGKIGTRQSPDTDTLVARLRERTALIQSQMQRYENYQVEDAEYVFVAFGLPARVCRDAVDTLRAKGEKAGLIRPRLVWPYPVQAFKEVNPQVKGFISIESNDLGQMVEDVALASRVTSDKRVPVYCYAHSMGTPGVKMVMGKYMEVKNGSMKEVF</sequence>
<evidence type="ECO:0000313" key="4">
    <source>
        <dbReference type="EMBL" id="SHF36046.1"/>
    </source>
</evidence>
<dbReference type="GO" id="GO:0016491">
    <property type="term" value="F:oxidoreductase activity"/>
    <property type="evidence" value="ECO:0007669"/>
    <property type="project" value="UniProtKB-KW"/>
</dbReference>
<dbReference type="SUPFAM" id="SSF52922">
    <property type="entry name" value="TK C-terminal domain-like"/>
    <property type="match status" value="1"/>
</dbReference>
<dbReference type="InterPro" id="IPR033412">
    <property type="entry name" value="PFOR_II"/>
</dbReference>
<evidence type="ECO:0000259" key="2">
    <source>
        <dbReference type="Pfam" id="PF01855"/>
    </source>
</evidence>
<dbReference type="OrthoDB" id="9794954at2"/>
<dbReference type="InterPro" id="IPR009014">
    <property type="entry name" value="Transketo_C/PFOR_II"/>
</dbReference>
<dbReference type="InterPro" id="IPR052368">
    <property type="entry name" value="2-oxoacid_oxidoreductase"/>
</dbReference>
<dbReference type="PANTHER" id="PTHR43088:SF1">
    <property type="entry name" value="SUBUNIT OF PYRUVATE:FLAVODOXIN OXIDOREDUCTASE"/>
    <property type="match status" value="1"/>
</dbReference>
<name>A0A1M5B0U3_9CLOT</name>
<keyword evidence="1" id="KW-0560">Oxidoreductase</keyword>
<feature type="domain" description="Pyruvate:ferredoxin oxidoreductase core" evidence="3">
    <location>
        <begin position="238"/>
        <end position="329"/>
    </location>
</feature>
<reference evidence="4 5" key="1">
    <citation type="submission" date="2016-11" db="EMBL/GenBank/DDBJ databases">
        <authorList>
            <person name="Jaros S."/>
            <person name="Januszkiewicz K."/>
            <person name="Wedrychowicz H."/>
        </authorList>
    </citation>
    <scope>NUCLEOTIDE SEQUENCE [LARGE SCALE GENOMIC DNA]</scope>
    <source>
        <strain evidence="4 5">DSM 17459</strain>
    </source>
</reference>
<dbReference type="Gene3D" id="3.40.50.970">
    <property type="match status" value="1"/>
</dbReference>
<evidence type="ECO:0000313" key="5">
    <source>
        <dbReference type="Proteomes" id="UP000184245"/>
    </source>
</evidence>
<accession>A0A1M5B0U3</accession>
<keyword evidence="5" id="KW-1185">Reference proteome</keyword>
<dbReference type="RefSeq" id="WP_072853914.1">
    <property type="nucleotide sequence ID" value="NZ_FQVI01000023.1"/>
</dbReference>